<keyword evidence="5" id="KW-1185">Reference proteome</keyword>
<name>A0ABW7DMU3_9FIRM</name>
<organism evidence="4 5">
    <name type="scientific">Megasphaera hexanoica</name>
    <dbReference type="NCBI Taxonomy" id="1675036"/>
    <lineage>
        <taxon>Bacteria</taxon>
        <taxon>Bacillati</taxon>
        <taxon>Bacillota</taxon>
        <taxon>Negativicutes</taxon>
        <taxon>Veillonellales</taxon>
        <taxon>Veillonellaceae</taxon>
        <taxon>Megasphaera</taxon>
    </lineage>
</organism>
<dbReference type="EMBL" id="JBIEKR010000004">
    <property type="protein sequence ID" value="MFG6272675.1"/>
    <property type="molecule type" value="Genomic_DNA"/>
</dbReference>
<proteinExistence type="inferred from homology"/>
<accession>A0ABW7DMU3</accession>
<comment type="catalytic activity">
    <reaction evidence="3">
        <text>uridine + phosphate = alpha-D-ribose 1-phosphate + uracil</text>
        <dbReference type="Rhea" id="RHEA:24388"/>
        <dbReference type="ChEBI" id="CHEBI:16704"/>
        <dbReference type="ChEBI" id="CHEBI:17568"/>
        <dbReference type="ChEBI" id="CHEBI:43474"/>
        <dbReference type="ChEBI" id="CHEBI:57720"/>
        <dbReference type="EC" id="2.4.2.2"/>
    </reaction>
</comment>
<evidence type="ECO:0000313" key="5">
    <source>
        <dbReference type="Proteomes" id="UP001605989"/>
    </source>
</evidence>
<comment type="function">
    <text evidence="3">Catalyzes the phosphorolysis of diverse nucleosides, yielding D-ribose 1-phosphate and the respective free bases. Can use uridine, adenosine, guanosine, cytidine, thymidine, inosine and xanthosine as substrates. Also catalyzes the reverse reactions.</text>
</comment>
<protein>
    <recommendedName>
        <fullName evidence="3">Pyrimidine/purine nucleoside phosphorylase</fullName>
        <ecNumber evidence="3">2.4.2.1</ecNumber>
        <ecNumber evidence="3">2.4.2.2</ecNumber>
    </recommendedName>
    <alternativeName>
        <fullName evidence="3">Adenosine phosphorylase</fullName>
    </alternativeName>
    <alternativeName>
        <fullName evidence="3">Cytidine phosphorylase</fullName>
    </alternativeName>
    <alternativeName>
        <fullName evidence="3">Guanosine phosphorylase</fullName>
    </alternativeName>
    <alternativeName>
        <fullName evidence="3">Inosine phosphorylase</fullName>
    </alternativeName>
    <alternativeName>
        <fullName evidence="3">Thymidine phosphorylase</fullName>
    </alternativeName>
    <alternativeName>
        <fullName evidence="3">Uridine phosphorylase</fullName>
    </alternativeName>
    <alternativeName>
        <fullName evidence="3">Xanthosine phosphorylase</fullName>
    </alternativeName>
</protein>
<dbReference type="SUPFAM" id="SSF51182">
    <property type="entry name" value="RmlC-like cupins"/>
    <property type="match status" value="1"/>
</dbReference>
<keyword evidence="1 3" id="KW-0328">Glycosyltransferase</keyword>
<dbReference type="InterPro" id="IPR009664">
    <property type="entry name" value="Ppnp"/>
</dbReference>
<dbReference type="EC" id="2.4.2.2" evidence="3"/>
<keyword evidence="2 3" id="KW-0808">Transferase</keyword>
<evidence type="ECO:0000256" key="1">
    <source>
        <dbReference type="ARBA" id="ARBA00022676"/>
    </source>
</evidence>
<comment type="catalytic activity">
    <reaction evidence="3">
        <text>cytidine + phosphate = cytosine + alpha-D-ribose 1-phosphate</text>
        <dbReference type="Rhea" id="RHEA:52540"/>
        <dbReference type="ChEBI" id="CHEBI:16040"/>
        <dbReference type="ChEBI" id="CHEBI:17562"/>
        <dbReference type="ChEBI" id="CHEBI:43474"/>
        <dbReference type="ChEBI" id="CHEBI:57720"/>
        <dbReference type="EC" id="2.4.2.2"/>
    </reaction>
</comment>
<dbReference type="Pfam" id="PF06865">
    <property type="entry name" value="Ppnp"/>
    <property type="match status" value="1"/>
</dbReference>
<evidence type="ECO:0000256" key="3">
    <source>
        <dbReference type="HAMAP-Rule" id="MF_01537"/>
    </source>
</evidence>
<comment type="catalytic activity">
    <reaction evidence="3">
        <text>guanosine + phosphate = alpha-D-ribose 1-phosphate + guanine</text>
        <dbReference type="Rhea" id="RHEA:13233"/>
        <dbReference type="ChEBI" id="CHEBI:16235"/>
        <dbReference type="ChEBI" id="CHEBI:16750"/>
        <dbReference type="ChEBI" id="CHEBI:43474"/>
        <dbReference type="ChEBI" id="CHEBI:57720"/>
        <dbReference type="EC" id="2.4.2.1"/>
    </reaction>
</comment>
<dbReference type="PANTHER" id="PTHR36540">
    <property type="entry name" value="PYRIMIDINE/PURINE NUCLEOSIDE PHOSPHORYLASE"/>
    <property type="match status" value="1"/>
</dbReference>
<dbReference type="InterPro" id="IPR011051">
    <property type="entry name" value="RmlC_Cupin_sf"/>
</dbReference>
<comment type="catalytic activity">
    <reaction evidence="3">
        <text>xanthosine + phosphate = alpha-D-ribose 1-phosphate + xanthine</text>
        <dbReference type="Rhea" id="RHEA:27638"/>
        <dbReference type="ChEBI" id="CHEBI:17712"/>
        <dbReference type="ChEBI" id="CHEBI:18107"/>
        <dbReference type="ChEBI" id="CHEBI:43474"/>
        <dbReference type="ChEBI" id="CHEBI:57720"/>
        <dbReference type="EC" id="2.4.2.1"/>
    </reaction>
</comment>
<comment type="catalytic activity">
    <reaction evidence="3">
        <text>adenosine + phosphate = alpha-D-ribose 1-phosphate + adenine</text>
        <dbReference type="Rhea" id="RHEA:27642"/>
        <dbReference type="ChEBI" id="CHEBI:16335"/>
        <dbReference type="ChEBI" id="CHEBI:16708"/>
        <dbReference type="ChEBI" id="CHEBI:43474"/>
        <dbReference type="ChEBI" id="CHEBI:57720"/>
        <dbReference type="EC" id="2.4.2.1"/>
    </reaction>
</comment>
<gene>
    <name evidence="3" type="primary">ppnP</name>
    <name evidence="4" type="ORF">ACGTZG_05670</name>
</gene>
<dbReference type="Proteomes" id="UP001605989">
    <property type="component" value="Unassembled WGS sequence"/>
</dbReference>
<dbReference type="PANTHER" id="PTHR36540:SF1">
    <property type="entry name" value="PYRIMIDINE_PURINE NUCLEOSIDE PHOSPHORYLASE"/>
    <property type="match status" value="1"/>
</dbReference>
<sequence length="107" mass="12191">MITKELLDIKVTTKANIYWNGKVVSRTCYRKDGSKFTLGIITTGTYTFDVGDKEVVSLIAGEAEIILPDETEWRVVKTPDVFEIPAHSKYQIRTPEVVEYLCDYIPD</sequence>
<comment type="caution">
    <text evidence="4">The sequence shown here is derived from an EMBL/GenBank/DDBJ whole genome shotgun (WGS) entry which is preliminary data.</text>
</comment>
<evidence type="ECO:0000256" key="2">
    <source>
        <dbReference type="ARBA" id="ARBA00022679"/>
    </source>
</evidence>
<dbReference type="HAMAP" id="MF_01537">
    <property type="entry name" value="Nucleos_phosphorylase_PpnP"/>
    <property type="match status" value="1"/>
</dbReference>
<dbReference type="InterPro" id="IPR014710">
    <property type="entry name" value="RmlC-like_jellyroll"/>
</dbReference>
<dbReference type="Gene3D" id="2.60.120.10">
    <property type="entry name" value="Jelly Rolls"/>
    <property type="match status" value="1"/>
</dbReference>
<dbReference type="EC" id="2.4.2.1" evidence="3"/>
<comment type="similarity">
    <text evidence="3">Belongs to the nucleoside phosphorylase PpnP family.</text>
</comment>
<comment type="catalytic activity">
    <reaction evidence="3">
        <text>inosine + phosphate = alpha-D-ribose 1-phosphate + hypoxanthine</text>
        <dbReference type="Rhea" id="RHEA:27646"/>
        <dbReference type="ChEBI" id="CHEBI:17368"/>
        <dbReference type="ChEBI" id="CHEBI:17596"/>
        <dbReference type="ChEBI" id="CHEBI:43474"/>
        <dbReference type="ChEBI" id="CHEBI:57720"/>
        <dbReference type="EC" id="2.4.2.1"/>
    </reaction>
</comment>
<reference evidence="4 5" key="1">
    <citation type="submission" date="2024-10" db="EMBL/GenBank/DDBJ databases">
        <authorList>
            <person name="Sang B.-I."/>
            <person name="Prabhaharan D."/>
        </authorList>
    </citation>
    <scope>NUCLEOTIDE SEQUENCE [LARGE SCALE GENOMIC DNA]</scope>
    <source>
        <strain evidence="4 5">MH</strain>
    </source>
</reference>
<comment type="catalytic activity">
    <reaction evidence="3">
        <text>thymidine + phosphate = 2-deoxy-alpha-D-ribose 1-phosphate + thymine</text>
        <dbReference type="Rhea" id="RHEA:16037"/>
        <dbReference type="ChEBI" id="CHEBI:17748"/>
        <dbReference type="ChEBI" id="CHEBI:17821"/>
        <dbReference type="ChEBI" id="CHEBI:43474"/>
        <dbReference type="ChEBI" id="CHEBI:57259"/>
        <dbReference type="EC" id="2.4.2.2"/>
    </reaction>
</comment>
<comment type="catalytic activity">
    <reaction evidence="3">
        <text>a purine D-ribonucleoside + phosphate = a purine nucleobase + alpha-D-ribose 1-phosphate</text>
        <dbReference type="Rhea" id="RHEA:19805"/>
        <dbReference type="ChEBI" id="CHEBI:26386"/>
        <dbReference type="ChEBI" id="CHEBI:43474"/>
        <dbReference type="ChEBI" id="CHEBI:57720"/>
        <dbReference type="ChEBI" id="CHEBI:142355"/>
        <dbReference type="EC" id="2.4.2.1"/>
    </reaction>
</comment>
<evidence type="ECO:0000313" key="4">
    <source>
        <dbReference type="EMBL" id="MFG6272675.1"/>
    </source>
</evidence>
<dbReference type="RefSeq" id="WP_113855298.1">
    <property type="nucleotide sequence ID" value="NZ_CP011940.1"/>
</dbReference>